<evidence type="ECO:0000259" key="4">
    <source>
        <dbReference type="Pfam" id="PF12773"/>
    </source>
</evidence>
<dbReference type="Pfam" id="PF04972">
    <property type="entry name" value="BON"/>
    <property type="match status" value="3"/>
</dbReference>
<evidence type="ECO:0000313" key="6">
    <source>
        <dbReference type="Proteomes" id="UP000060487"/>
    </source>
</evidence>
<feature type="region of interest" description="Disordered" evidence="1">
    <location>
        <begin position="258"/>
        <end position="325"/>
    </location>
</feature>
<feature type="region of interest" description="Disordered" evidence="1">
    <location>
        <begin position="58"/>
        <end position="81"/>
    </location>
</feature>
<dbReference type="RefSeq" id="WP_085053038.1">
    <property type="nucleotide sequence ID" value="NZ_LNQR01000085.1"/>
</dbReference>
<keyword evidence="5" id="KW-0449">Lipoprotein</keyword>
<feature type="domain" description="DZANK-type" evidence="4">
    <location>
        <begin position="3"/>
        <end position="48"/>
    </location>
</feature>
<gene>
    <name evidence="5" type="ORF">ASN18_2436</name>
</gene>
<evidence type="ECO:0000259" key="3">
    <source>
        <dbReference type="Pfam" id="PF04972"/>
    </source>
</evidence>
<evidence type="ECO:0000256" key="2">
    <source>
        <dbReference type="SAM" id="Phobius"/>
    </source>
</evidence>
<organism evidence="5 6">
    <name type="scientific">Candidatus Magnetominusculus xianensis</name>
    <dbReference type="NCBI Taxonomy" id="1748249"/>
    <lineage>
        <taxon>Bacteria</taxon>
        <taxon>Pseudomonadati</taxon>
        <taxon>Nitrospirota</taxon>
        <taxon>Nitrospiria</taxon>
        <taxon>Nitrospirales</taxon>
        <taxon>Nitrospiraceae</taxon>
        <taxon>Candidatus Magnetominusculus</taxon>
    </lineage>
</organism>
<feature type="domain" description="BON" evidence="3">
    <location>
        <begin position="326"/>
        <end position="385"/>
    </location>
</feature>
<feature type="compositionally biased region" description="Pro residues" evidence="1">
    <location>
        <begin position="266"/>
        <end position="284"/>
    </location>
</feature>
<dbReference type="Pfam" id="PF12773">
    <property type="entry name" value="DZR"/>
    <property type="match status" value="1"/>
</dbReference>
<feature type="transmembrane region" description="Helical" evidence="2">
    <location>
        <begin position="93"/>
        <end position="115"/>
    </location>
</feature>
<reference evidence="5 6" key="1">
    <citation type="submission" date="2015-11" db="EMBL/GenBank/DDBJ databases">
        <authorList>
            <person name="Lin W."/>
        </authorList>
    </citation>
    <scope>NUCLEOTIDE SEQUENCE [LARGE SCALE GENOMIC DNA]</scope>
    <source>
        <strain evidence="5 6">HCH-1</strain>
    </source>
</reference>
<accession>A0ABR5SD24</accession>
<keyword evidence="2" id="KW-0812">Transmembrane</keyword>
<feature type="domain" description="BON" evidence="3">
    <location>
        <begin position="191"/>
        <end position="253"/>
    </location>
</feature>
<dbReference type="InterPro" id="IPR025874">
    <property type="entry name" value="DZR"/>
</dbReference>
<dbReference type="InterPro" id="IPR007055">
    <property type="entry name" value="BON_dom"/>
</dbReference>
<dbReference type="EMBL" id="LNQR01000085">
    <property type="protein sequence ID" value="KWT82644.1"/>
    <property type="molecule type" value="Genomic_DNA"/>
</dbReference>
<dbReference type="Proteomes" id="UP000060487">
    <property type="component" value="Unassembled WGS sequence"/>
</dbReference>
<feature type="domain" description="BON" evidence="3">
    <location>
        <begin position="121"/>
        <end position="182"/>
    </location>
</feature>
<name>A0ABR5SD24_9BACT</name>
<protein>
    <submittedName>
        <fullName evidence="5">Periplasmic or secreted lipoprotein</fullName>
    </submittedName>
</protein>
<sequence length="390" mass="41731">MICYRCKNNIPNDAVKCPVCGVKTMPFVGAKACPRCGTVNPVSARFCISDGYSFVEEEGQTVHDEDDRDEGYDEENEEETATAASKKHGILRLFMWLLIAIVCLIGSAVAGYHIFKPKTYQIETQAMDALAGAGLKNISVKVDLSKTAKLAGTAKNADEKAFAEVIVQKIPKVARVENNIIVMQVVPKPEELEKAINKSLNSQGFPGIVVSVNTALAASVIGTVPSEYDRNKVLSIVKTNKDVKDIKDNLNVDATLAQPAATVQPLSPPTSPPSRPVPPTPQPAEPNEQTDAPAPVQSVSTPKPAPEPARQPQPTAVIAPQPAPGTLESSINSALKNAGLTKVTAEVNENLDVTLKGTVSSTRDKNKAFDTTKQVKGTKKIKDKVFVVEQ</sequence>
<comment type="caution">
    <text evidence="5">The sequence shown here is derived from an EMBL/GenBank/DDBJ whole genome shotgun (WGS) entry which is preliminary data.</text>
</comment>
<keyword evidence="6" id="KW-1185">Reference proteome</keyword>
<evidence type="ECO:0000313" key="5">
    <source>
        <dbReference type="EMBL" id="KWT82644.1"/>
    </source>
</evidence>
<keyword evidence="2" id="KW-1133">Transmembrane helix</keyword>
<keyword evidence="2" id="KW-0472">Membrane</keyword>
<feature type="compositionally biased region" description="Acidic residues" evidence="1">
    <location>
        <begin position="66"/>
        <end position="80"/>
    </location>
</feature>
<evidence type="ECO:0000256" key="1">
    <source>
        <dbReference type="SAM" id="MobiDB-lite"/>
    </source>
</evidence>
<proteinExistence type="predicted"/>